<comment type="similarity">
    <text evidence="2">Belongs to the FAM241 family.</text>
</comment>
<keyword evidence="10" id="KW-1185">Reference proteome</keyword>
<dbReference type="Pfam" id="PF15378">
    <property type="entry name" value="DUF4605"/>
    <property type="match status" value="1"/>
</dbReference>
<dbReference type="GO" id="GO:0016020">
    <property type="term" value="C:membrane"/>
    <property type="evidence" value="ECO:0007669"/>
    <property type="project" value="UniProtKB-SubCell"/>
</dbReference>
<name>A0ABD3WUU1_SINWO</name>
<dbReference type="Proteomes" id="UP001634394">
    <property type="component" value="Unassembled WGS sequence"/>
</dbReference>
<evidence type="ECO:0000256" key="3">
    <source>
        <dbReference type="ARBA" id="ARBA00022692"/>
    </source>
</evidence>
<dbReference type="InterPro" id="IPR052502">
    <property type="entry name" value="FAM241_domain"/>
</dbReference>
<feature type="transmembrane region" description="Helical" evidence="7">
    <location>
        <begin position="75"/>
        <end position="102"/>
    </location>
</feature>
<feature type="region of interest" description="Disordered" evidence="6">
    <location>
        <begin position="113"/>
        <end position="148"/>
    </location>
</feature>
<sequence length="148" mass="16013">MVKILSTGEIVADDDVRARPQAQQRRNMGGIRHDENPEQQYMQGQQVSIFDSLNQRLLQMGIPRWNLGPYTVEPIATVGVILAGLLLGLQGLLLAAILFLVVKWSQSNNGWRSIFGGPQGGNQGQDQGGRGQRGPGFSGGGGYRLGRS</sequence>
<evidence type="ECO:0000256" key="1">
    <source>
        <dbReference type="ARBA" id="ARBA00004167"/>
    </source>
</evidence>
<evidence type="ECO:0000256" key="7">
    <source>
        <dbReference type="SAM" id="Phobius"/>
    </source>
</evidence>
<dbReference type="AlphaFoldDB" id="A0ABD3WUU1"/>
<dbReference type="EMBL" id="JBJQND010000005">
    <property type="protein sequence ID" value="KAL3877231.1"/>
    <property type="molecule type" value="Genomic_DNA"/>
</dbReference>
<gene>
    <name evidence="9" type="ORF">ACJMK2_034966</name>
</gene>
<evidence type="ECO:0000256" key="2">
    <source>
        <dbReference type="ARBA" id="ARBA00006165"/>
    </source>
</evidence>
<feature type="compositionally biased region" description="Gly residues" evidence="6">
    <location>
        <begin position="117"/>
        <end position="148"/>
    </location>
</feature>
<comment type="caution">
    <text evidence="9">The sequence shown here is derived from an EMBL/GenBank/DDBJ whole genome shotgun (WGS) entry which is preliminary data.</text>
</comment>
<keyword evidence="4 7" id="KW-1133">Transmembrane helix</keyword>
<feature type="domain" description="DUF4605" evidence="8">
    <location>
        <begin position="48"/>
        <end position="106"/>
    </location>
</feature>
<reference evidence="9 10" key="1">
    <citation type="submission" date="2024-11" db="EMBL/GenBank/DDBJ databases">
        <title>Chromosome-level genome assembly of the freshwater bivalve Anodonta woodiana.</title>
        <authorList>
            <person name="Chen X."/>
        </authorList>
    </citation>
    <scope>NUCLEOTIDE SEQUENCE [LARGE SCALE GENOMIC DNA]</scope>
    <source>
        <strain evidence="9">MN2024</strain>
        <tissue evidence="9">Gills</tissue>
    </source>
</reference>
<dbReference type="PANTHER" id="PTHR33690:SF3">
    <property type="entry name" value="UBIQUITIN-LIKE DOMAIN-CONTAINING PROTEIN"/>
    <property type="match status" value="1"/>
</dbReference>
<dbReference type="PANTHER" id="PTHR33690">
    <property type="entry name" value="DUF4605 DOMAIN-CONTAINING PROTEIN"/>
    <property type="match status" value="1"/>
</dbReference>
<evidence type="ECO:0000313" key="10">
    <source>
        <dbReference type="Proteomes" id="UP001634394"/>
    </source>
</evidence>
<keyword evidence="5 7" id="KW-0472">Membrane</keyword>
<evidence type="ECO:0000259" key="8">
    <source>
        <dbReference type="Pfam" id="PF15378"/>
    </source>
</evidence>
<dbReference type="EMBL" id="JBJQND010000005">
    <property type="protein sequence ID" value="KAL3877230.1"/>
    <property type="molecule type" value="Genomic_DNA"/>
</dbReference>
<evidence type="ECO:0000256" key="4">
    <source>
        <dbReference type="ARBA" id="ARBA00022989"/>
    </source>
</evidence>
<keyword evidence="3 7" id="KW-0812">Transmembrane</keyword>
<comment type="subcellular location">
    <subcellularLocation>
        <location evidence="1">Membrane</location>
        <topology evidence="1">Single-pass membrane protein</topology>
    </subcellularLocation>
</comment>
<protein>
    <recommendedName>
        <fullName evidence="8">DUF4605 domain-containing protein</fullName>
    </recommendedName>
</protein>
<evidence type="ECO:0000256" key="6">
    <source>
        <dbReference type="SAM" id="MobiDB-lite"/>
    </source>
</evidence>
<dbReference type="InterPro" id="IPR027953">
    <property type="entry name" value="DUF4605"/>
</dbReference>
<organism evidence="9 10">
    <name type="scientific">Sinanodonta woodiana</name>
    <name type="common">Chinese pond mussel</name>
    <name type="synonym">Anodonta woodiana</name>
    <dbReference type="NCBI Taxonomy" id="1069815"/>
    <lineage>
        <taxon>Eukaryota</taxon>
        <taxon>Metazoa</taxon>
        <taxon>Spiralia</taxon>
        <taxon>Lophotrochozoa</taxon>
        <taxon>Mollusca</taxon>
        <taxon>Bivalvia</taxon>
        <taxon>Autobranchia</taxon>
        <taxon>Heteroconchia</taxon>
        <taxon>Palaeoheterodonta</taxon>
        <taxon>Unionida</taxon>
        <taxon>Unionoidea</taxon>
        <taxon>Unionidae</taxon>
        <taxon>Unioninae</taxon>
        <taxon>Sinanodonta</taxon>
    </lineage>
</organism>
<evidence type="ECO:0000313" key="9">
    <source>
        <dbReference type="EMBL" id="KAL3877231.1"/>
    </source>
</evidence>
<accession>A0ABD3WUU1</accession>
<evidence type="ECO:0000256" key="5">
    <source>
        <dbReference type="ARBA" id="ARBA00023136"/>
    </source>
</evidence>
<proteinExistence type="inferred from homology"/>